<dbReference type="RefSeq" id="WP_138659782.1">
    <property type="nucleotide sequence ID" value="NZ_VATY01000005.1"/>
</dbReference>
<sequence length="339" mass="38425">MQYLILVLSFLFSLGAYAQQSSFKSWQKEAKKDIRMLPEYGNTEKTKSEIAADTRFVNSILENGKSNSEGAHEMIHIGFDYLYKGDLKTAMYRFNQAYLLNPKNSGIYWGYGSVYMALGAYDEARNEYTHGLKLDPESAPILTDYATTYLGEYYDNVRSNYKSAQRSLKMAKEKLLASYAIDSEYIHTTYKLSIAYLNSQDCANAKKYLKATRALGGQPITKEYLSDFNLQCGDCSDVKTGSFQIESRQNGVTKIVRSQGYQIEENEALGYKLKLKVDWLDECTYTLTPVANLANPAQKDIPKMVLTCQILEVNEGHYIQVSSSDDNDRPLTSQIEIVQ</sequence>
<dbReference type="InterPro" id="IPR019734">
    <property type="entry name" value="TPR_rpt"/>
</dbReference>
<dbReference type="InterPro" id="IPR011990">
    <property type="entry name" value="TPR-like_helical_dom_sf"/>
</dbReference>
<dbReference type="Pfam" id="PF14559">
    <property type="entry name" value="TPR_19"/>
    <property type="match status" value="1"/>
</dbReference>
<evidence type="ECO:0000256" key="1">
    <source>
        <dbReference type="PROSITE-ProRule" id="PRU00339"/>
    </source>
</evidence>
<dbReference type="SUPFAM" id="SSF48452">
    <property type="entry name" value="TPR-like"/>
    <property type="match status" value="1"/>
</dbReference>
<protein>
    <submittedName>
        <fullName evidence="3">Tetratricopeptide repeat protein</fullName>
    </submittedName>
</protein>
<evidence type="ECO:0000313" key="3">
    <source>
        <dbReference type="EMBL" id="TMM53322.1"/>
    </source>
</evidence>
<dbReference type="EMBL" id="VATY01000005">
    <property type="protein sequence ID" value="TMM53322.1"/>
    <property type="molecule type" value="Genomic_DNA"/>
</dbReference>
<evidence type="ECO:0000256" key="2">
    <source>
        <dbReference type="SAM" id="SignalP"/>
    </source>
</evidence>
<name>A0A5S3PGS5_9FLAO</name>
<feature type="repeat" description="TPR" evidence="1">
    <location>
        <begin position="71"/>
        <end position="104"/>
    </location>
</feature>
<keyword evidence="2" id="KW-0732">Signal</keyword>
<dbReference type="Gene3D" id="1.25.40.10">
    <property type="entry name" value="Tetratricopeptide repeat domain"/>
    <property type="match status" value="1"/>
</dbReference>
<accession>A0A5S3PGS5</accession>
<dbReference type="PROSITE" id="PS50005">
    <property type="entry name" value="TPR"/>
    <property type="match status" value="2"/>
</dbReference>
<gene>
    <name evidence="3" type="ORF">FEE95_19870</name>
</gene>
<keyword evidence="4" id="KW-1185">Reference proteome</keyword>
<evidence type="ECO:0000313" key="4">
    <source>
        <dbReference type="Proteomes" id="UP000310314"/>
    </source>
</evidence>
<comment type="caution">
    <text evidence="3">The sequence shown here is derived from an EMBL/GenBank/DDBJ whole genome shotgun (WGS) entry which is preliminary data.</text>
</comment>
<feature type="repeat" description="TPR" evidence="1">
    <location>
        <begin position="105"/>
        <end position="138"/>
    </location>
</feature>
<organism evidence="3 4">
    <name type="scientific">Maribacter algarum</name>
    <name type="common">ex Zhang et al. 2020</name>
    <dbReference type="NCBI Taxonomy" id="2578118"/>
    <lineage>
        <taxon>Bacteria</taxon>
        <taxon>Pseudomonadati</taxon>
        <taxon>Bacteroidota</taxon>
        <taxon>Flavobacteriia</taxon>
        <taxon>Flavobacteriales</taxon>
        <taxon>Flavobacteriaceae</taxon>
        <taxon>Maribacter</taxon>
    </lineage>
</organism>
<dbReference type="AlphaFoldDB" id="A0A5S3PGS5"/>
<feature type="signal peptide" evidence="2">
    <location>
        <begin position="1"/>
        <end position="18"/>
    </location>
</feature>
<proteinExistence type="predicted"/>
<feature type="chain" id="PRO_5024334683" evidence="2">
    <location>
        <begin position="19"/>
        <end position="339"/>
    </location>
</feature>
<keyword evidence="1" id="KW-0802">TPR repeat</keyword>
<dbReference type="OrthoDB" id="7058419at2"/>
<reference evidence="3 4" key="1">
    <citation type="submission" date="2019-05" db="EMBL/GenBank/DDBJ databases">
        <authorList>
            <person name="Zhang J.-Y."/>
            <person name="Feg X."/>
            <person name="Du Z.-J."/>
        </authorList>
    </citation>
    <scope>NUCLEOTIDE SEQUENCE [LARGE SCALE GENOMIC DNA]</scope>
    <source>
        <strain evidence="3 4">RZ26</strain>
    </source>
</reference>
<dbReference type="Proteomes" id="UP000310314">
    <property type="component" value="Unassembled WGS sequence"/>
</dbReference>